<reference evidence="2 3" key="1">
    <citation type="journal article" date="2020" name="bioRxiv">
        <title>Metabolic contributions of an alphaproteobacterial endosymbiont in the apicomplexan Cardiosporidium cionae.</title>
        <authorList>
            <person name="Hunter E.S."/>
            <person name="Paight C.J."/>
            <person name="Lane C.E."/>
        </authorList>
    </citation>
    <scope>NUCLEOTIDE SEQUENCE [LARGE SCALE GENOMIC DNA]</scope>
    <source>
        <strain evidence="2">ESH_2018</strain>
    </source>
</reference>
<dbReference type="InterPro" id="IPR015943">
    <property type="entry name" value="WD40/YVTN_repeat-like_dom_sf"/>
</dbReference>
<evidence type="ECO:0000313" key="3">
    <source>
        <dbReference type="Proteomes" id="UP000823046"/>
    </source>
</evidence>
<keyword evidence="3" id="KW-1185">Reference proteome</keyword>
<feature type="domain" description="RSE1/DDB1/CPSF1 first beta-propeller" evidence="1">
    <location>
        <begin position="3"/>
        <end position="84"/>
    </location>
</feature>
<dbReference type="EMBL" id="JADAQX010001570">
    <property type="protein sequence ID" value="KAF8817749.1"/>
    <property type="molecule type" value="Genomic_DNA"/>
</dbReference>
<evidence type="ECO:0000259" key="1">
    <source>
        <dbReference type="Pfam" id="PF10433"/>
    </source>
</evidence>
<dbReference type="Pfam" id="PF10433">
    <property type="entry name" value="Beta-prop_RSE1_1st"/>
    <property type="match status" value="2"/>
</dbReference>
<sequence>MCSDSARLVILDYNVEKHRFDRIHCETYGKTGVRRVVPGEYLAVDPKGRALMIGAVERQKFVYILNRDSQANITICSPLEAHKILPPKGLSFWEMDLGLNHVIKKATVPVDITAHCLIPIPGGGGIEGPSGVLVCCEFYMVYKRLEHEDVYCSFPRRLEMGQDKGILIVSWAVHKMKDFFFVLLQSEYGDLYKKMDTLNL</sequence>
<gene>
    <name evidence="2" type="ORF">IE077_000332</name>
</gene>
<organism evidence="2 3">
    <name type="scientific">Cardiosporidium cionae</name>
    <dbReference type="NCBI Taxonomy" id="476202"/>
    <lineage>
        <taxon>Eukaryota</taxon>
        <taxon>Sar</taxon>
        <taxon>Alveolata</taxon>
        <taxon>Apicomplexa</taxon>
        <taxon>Aconoidasida</taxon>
        <taxon>Nephromycida</taxon>
        <taxon>Cardiosporidium</taxon>
    </lineage>
</organism>
<feature type="domain" description="RSE1/DDB1/CPSF1 first beta-propeller" evidence="1">
    <location>
        <begin position="90"/>
        <end position="193"/>
    </location>
</feature>
<protein>
    <submittedName>
        <fullName evidence="2">Splicing factor 3b, subunit 3</fullName>
    </submittedName>
</protein>
<dbReference type="Proteomes" id="UP000823046">
    <property type="component" value="Unassembled WGS sequence"/>
</dbReference>
<evidence type="ECO:0000313" key="2">
    <source>
        <dbReference type="EMBL" id="KAF8817749.1"/>
    </source>
</evidence>
<dbReference type="InterPro" id="IPR050358">
    <property type="entry name" value="RSE1/DDB1/CFT1"/>
</dbReference>
<dbReference type="Gene3D" id="2.130.10.10">
    <property type="entry name" value="YVTN repeat-like/Quinoprotein amine dehydrogenase"/>
    <property type="match status" value="2"/>
</dbReference>
<comment type="caution">
    <text evidence="2">The sequence shown here is derived from an EMBL/GenBank/DDBJ whole genome shotgun (WGS) entry which is preliminary data.</text>
</comment>
<name>A0ABQ7J3Y5_9APIC</name>
<dbReference type="InterPro" id="IPR018846">
    <property type="entry name" value="Beta-prop_RSE1/DDB1/CPSF1_1st"/>
</dbReference>
<dbReference type="PANTHER" id="PTHR10644">
    <property type="entry name" value="DNA REPAIR/RNA PROCESSING CPSF FAMILY"/>
    <property type="match status" value="1"/>
</dbReference>
<accession>A0ABQ7J3Y5</accession>
<proteinExistence type="predicted"/>